<gene>
    <name evidence="2" type="ORF">IHQ68_09275</name>
</gene>
<evidence type="ECO:0000313" key="3">
    <source>
        <dbReference type="Proteomes" id="UP001181622"/>
    </source>
</evidence>
<dbReference type="EMBL" id="JADBEO010000016">
    <property type="protein sequence ID" value="MDR4306808.1"/>
    <property type="molecule type" value="Genomic_DNA"/>
</dbReference>
<dbReference type="InterPro" id="IPR002999">
    <property type="entry name" value="Tudor"/>
</dbReference>
<dbReference type="Gene3D" id="2.30.30.140">
    <property type="match status" value="2"/>
</dbReference>
<name>A0ABU1DFK4_9HYPH</name>
<evidence type="ECO:0000259" key="1">
    <source>
        <dbReference type="SMART" id="SM00333"/>
    </source>
</evidence>
<dbReference type="CDD" id="cd04508">
    <property type="entry name" value="Tudor_SF"/>
    <property type="match status" value="1"/>
</dbReference>
<dbReference type="SUPFAM" id="SSF63748">
    <property type="entry name" value="Tudor/PWWP/MBT"/>
    <property type="match status" value="1"/>
</dbReference>
<feature type="domain" description="Tudor" evidence="1">
    <location>
        <begin position="62"/>
        <end position="120"/>
    </location>
</feature>
<sequence length="166" mass="18376">MRARAASRRRHRRQARRFPVDHGKIVPSSCDARSWAPWGNSVIFKSILLVAASAAAVVAPSGAFAQSKGDWVLGRWKGGAYWYPAVIQRVDGDQLTLQYDDGDRETTALAKVRPYDWTIGKKVECNFQGKGDWYPGTISSLGGEAIGIAYDDGDKERTKTGRCRSR</sequence>
<comment type="caution">
    <text evidence="2">The sequence shown here is derived from an EMBL/GenBank/DDBJ whole genome shotgun (WGS) entry which is preliminary data.</text>
</comment>
<evidence type="ECO:0000313" key="2">
    <source>
        <dbReference type="EMBL" id="MDR4306808.1"/>
    </source>
</evidence>
<reference evidence="2" key="1">
    <citation type="submission" date="2020-10" db="EMBL/GenBank/DDBJ databases">
        <authorList>
            <person name="Abbas A."/>
            <person name="Razzaq R."/>
            <person name="Waqas M."/>
            <person name="Abbas N."/>
            <person name="Nielsen T.K."/>
            <person name="Hansen L.H."/>
            <person name="Hussain S."/>
            <person name="Shahid M."/>
        </authorList>
    </citation>
    <scope>NUCLEOTIDE SEQUENCE</scope>
    <source>
        <strain evidence="2">S14</strain>
    </source>
</reference>
<proteinExistence type="predicted"/>
<protein>
    <recommendedName>
        <fullName evidence="1">Tudor domain-containing protein</fullName>
    </recommendedName>
</protein>
<dbReference type="SMART" id="SM00333">
    <property type="entry name" value="TUDOR"/>
    <property type="match status" value="1"/>
</dbReference>
<organism evidence="2 3">
    <name type="scientific">Chelatococcus sambhunathii</name>
    <dbReference type="NCBI Taxonomy" id="363953"/>
    <lineage>
        <taxon>Bacteria</taxon>
        <taxon>Pseudomonadati</taxon>
        <taxon>Pseudomonadota</taxon>
        <taxon>Alphaproteobacteria</taxon>
        <taxon>Hyphomicrobiales</taxon>
        <taxon>Chelatococcaceae</taxon>
        <taxon>Chelatococcus</taxon>
    </lineage>
</organism>
<dbReference type="Proteomes" id="UP001181622">
    <property type="component" value="Unassembled WGS sequence"/>
</dbReference>
<keyword evidence="3" id="KW-1185">Reference proteome</keyword>
<accession>A0ABU1DFK4</accession>